<reference evidence="3" key="1">
    <citation type="submission" date="2020-11" db="EMBL/GenBank/DDBJ databases">
        <authorList>
            <person name="Tran Van P."/>
        </authorList>
    </citation>
    <scope>NUCLEOTIDE SEQUENCE</scope>
</reference>
<evidence type="ECO:0000256" key="1">
    <source>
        <dbReference type="SAM" id="MobiDB-lite"/>
    </source>
</evidence>
<organism evidence="3">
    <name type="scientific">Timema poppense</name>
    <name type="common">Walking stick</name>
    <dbReference type="NCBI Taxonomy" id="170557"/>
    <lineage>
        <taxon>Eukaryota</taxon>
        <taxon>Metazoa</taxon>
        <taxon>Ecdysozoa</taxon>
        <taxon>Arthropoda</taxon>
        <taxon>Hexapoda</taxon>
        <taxon>Insecta</taxon>
        <taxon>Pterygota</taxon>
        <taxon>Neoptera</taxon>
        <taxon>Polyneoptera</taxon>
        <taxon>Phasmatodea</taxon>
        <taxon>Timematodea</taxon>
        <taxon>Timematoidea</taxon>
        <taxon>Timematidae</taxon>
        <taxon>Timema</taxon>
    </lineage>
</organism>
<name>A0A7R9CFT1_TIMPO</name>
<dbReference type="EMBL" id="OD000083">
    <property type="protein sequence ID" value="CAD7395667.1"/>
    <property type="molecule type" value="Genomic_DNA"/>
</dbReference>
<feature type="chain" id="PRO_5030504164" evidence="2">
    <location>
        <begin position="17"/>
        <end position="163"/>
    </location>
</feature>
<feature type="signal peptide" evidence="2">
    <location>
        <begin position="1"/>
        <end position="16"/>
    </location>
</feature>
<evidence type="ECO:0000256" key="2">
    <source>
        <dbReference type="SAM" id="SignalP"/>
    </source>
</evidence>
<accession>A0A7R9CFT1</accession>
<sequence length="163" mass="17929">MSLDMALVMILLIVDDDPLTIPCGLPSVTLPLRMERASSTNKPKEIVCICLSQWMGNKSEPTFRSGLTTGQMQALQGKGEVHSCAGDAIEDSGKPSSSDRKYGRPGQVTNQGDHVLTDECDTFLRLLTDECDTFLRVLTDECDTFLRVPRQLRVTPFSTCLTS</sequence>
<feature type="compositionally biased region" description="Basic and acidic residues" evidence="1">
    <location>
        <begin position="91"/>
        <end position="102"/>
    </location>
</feature>
<keyword evidence="2" id="KW-0732">Signal</keyword>
<dbReference type="AlphaFoldDB" id="A0A7R9CFT1"/>
<proteinExistence type="predicted"/>
<gene>
    <name evidence="3" type="ORF">TPSB3V08_LOCUS271</name>
</gene>
<feature type="region of interest" description="Disordered" evidence="1">
    <location>
        <begin position="88"/>
        <end position="110"/>
    </location>
</feature>
<protein>
    <submittedName>
        <fullName evidence="3">Uncharacterized protein</fullName>
    </submittedName>
</protein>
<evidence type="ECO:0000313" key="3">
    <source>
        <dbReference type="EMBL" id="CAD7395667.1"/>
    </source>
</evidence>